<proteinExistence type="inferred from homology"/>
<accession>A0ABT8L531</accession>
<name>A0ABT8L531_9BACT</name>
<dbReference type="Gene3D" id="3.30.230.10">
    <property type="match status" value="1"/>
</dbReference>
<protein>
    <recommendedName>
        <fullName evidence="3 9">4-diphosphocytidyl-2-C-methyl-D-erythritol kinase</fullName>
        <shortName evidence="9">CMK</shortName>
        <ecNumber evidence="2 9">2.7.1.148</ecNumber>
    </recommendedName>
    <alternativeName>
        <fullName evidence="8 9">4-(cytidine-5'-diphospho)-2-C-methyl-D-erythritol kinase</fullName>
    </alternativeName>
</protein>
<dbReference type="HAMAP" id="MF_00061">
    <property type="entry name" value="IspE"/>
    <property type="match status" value="1"/>
</dbReference>
<comment type="catalytic activity">
    <reaction evidence="9">
        <text>4-CDP-2-C-methyl-D-erythritol + ATP = 4-CDP-2-C-methyl-D-erythritol 2-phosphate + ADP + H(+)</text>
        <dbReference type="Rhea" id="RHEA:18437"/>
        <dbReference type="ChEBI" id="CHEBI:15378"/>
        <dbReference type="ChEBI" id="CHEBI:30616"/>
        <dbReference type="ChEBI" id="CHEBI:57823"/>
        <dbReference type="ChEBI" id="CHEBI:57919"/>
        <dbReference type="ChEBI" id="CHEBI:456216"/>
        <dbReference type="EC" id="2.7.1.148"/>
    </reaction>
</comment>
<dbReference type="RefSeq" id="WP_346757471.1">
    <property type="nucleotide sequence ID" value="NZ_JAUJEB010000001.1"/>
</dbReference>
<evidence type="ECO:0000259" key="11">
    <source>
        <dbReference type="Pfam" id="PF08544"/>
    </source>
</evidence>
<evidence type="ECO:0000256" key="5">
    <source>
        <dbReference type="ARBA" id="ARBA00022741"/>
    </source>
</evidence>
<feature type="domain" description="GHMP kinase N-terminal" evidence="10">
    <location>
        <begin position="63"/>
        <end position="137"/>
    </location>
</feature>
<keyword evidence="7 9" id="KW-0067">ATP-binding</keyword>
<dbReference type="GO" id="GO:0050515">
    <property type="term" value="F:4-(cytidine 5'-diphospho)-2-C-methyl-D-erythritol kinase activity"/>
    <property type="evidence" value="ECO:0007669"/>
    <property type="project" value="UniProtKB-EC"/>
</dbReference>
<keyword evidence="6 9" id="KW-0418">Kinase</keyword>
<dbReference type="PANTHER" id="PTHR43527:SF2">
    <property type="entry name" value="4-DIPHOSPHOCYTIDYL-2-C-METHYL-D-ERYTHRITOL KINASE, CHLOROPLASTIC"/>
    <property type="match status" value="1"/>
</dbReference>
<comment type="function">
    <text evidence="9">Catalyzes the phosphorylation of the position 2 hydroxy group of 4-diphosphocytidyl-2C-methyl-D-erythritol.</text>
</comment>
<dbReference type="SUPFAM" id="SSF54211">
    <property type="entry name" value="Ribosomal protein S5 domain 2-like"/>
    <property type="match status" value="1"/>
</dbReference>
<dbReference type="InterPro" id="IPR013750">
    <property type="entry name" value="GHMP_kinase_C_dom"/>
</dbReference>
<evidence type="ECO:0000256" key="2">
    <source>
        <dbReference type="ARBA" id="ARBA00012052"/>
    </source>
</evidence>
<organism evidence="12 13">
    <name type="scientific">Agaribacillus aureus</name>
    <dbReference type="NCBI Taxonomy" id="3051825"/>
    <lineage>
        <taxon>Bacteria</taxon>
        <taxon>Pseudomonadati</taxon>
        <taxon>Bacteroidota</taxon>
        <taxon>Cytophagia</taxon>
        <taxon>Cytophagales</taxon>
        <taxon>Splendidivirgaceae</taxon>
        <taxon>Agaribacillus</taxon>
    </lineage>
</organism>
<keyword evidence="13" id="KW-1185">Reference proteome</keyword>
<keyword evidence="9" id="KW-0414">Isoprene biosynthesis</keyword>
<dbReference type="SUPFAM" id="SSF55060">
    <property type="entry name" value="GHMP Kinase, C-terminal domain"/>
    <property type="match status" value="1"/>
</dbReference>
<keyword evidence="4 9" id="KW-0808">Transferase</keyword>
<dbReference type="InterPro" id="IPR036554">
    <property type="entry name" value="GHMP_kinase_C_sf"/>
</dbReference>
<sequence length="270" mass="29744">MLSFPNAKINLGLNIIEKRKDGFHNLESCFYPVPWHDVLEIVPSQKLSFQITGLEIPGDPMENLCLKAYRLLAEDFDLEPVSIHLHKIIPMGAGLGGGSSDAAATLKLLNQLFTLDLDEETLAGYASEIGSDCAFFIKNAATLAHGKGDQFLKITINLAEKYLVLVYPNIHVNTAVAYSGIIPQKPSHGIAKIIENEPLSSWKDQLTNDFEHGIFKQHPSLTHIKATLYQLGAAYASMSGSGSALFGLFEQMPQLPEEFDNYLVWKGQLS</sequence>
<feature type="domain" description="GHMP kinase C-terminal" evidence="11">
    <location>
        <begin position="201"/>
        <end position="250"/>
    </location>
</feature>
<dbReference type="Gene3D" id="3.30.70.890">
    <property type="entry name" value="GHMP kinase, C-terminal domain"/>
    <property type="match status" value="1"/>
</dbReference>
<dbReference type="EMBL" id="JAUJEB010000001">
    <property type="protein sequence ID" value="MDN5212147.1"/>
    <property type="molecule type" value="Genomic_DNA"/>
</dbReference>
<evidence type="ECO:0000256" key="3">
    <source>
        <dbReference type="ARBA" id="ARBA00017473"/>
    </source>
</evidence>
<evidence type="ECO:0000256" key="1">
    <source>
        <dbReference type="ARBA" id="ARBA00009684"/>
    </source>
</evidence>
<keyword evidence="5 9" id="KW-0547">Nucleotide-binding</keyword>
<comment type="caution">
    <text evidence="12">The sequence shown here is derived from an EMBL/GenBank/DDBJ whole genome shotgun (WGS) entry which is preliminary data.</text>
</comment>
<comment type="pathway">
    <text evidence="9">Isoprenoid biosynthesis; isopentenyl diphosphate biosynthesis via DXP pathway; isopentenyl diphosphate from 1-deoxy-D-xylulose 5-phosphate: step 3/6.</text>
</comment>
<feature type="active site" evidence="9">
    <location>
        <position position="8"/>
    </location>
</feature>
<dbReference type="InterPro" id="IPR014721">
    <property type="entry name" value="Ribsml_uS5_D2-typ_fold_subgr"/>
</dbReference>
<feature type="active site" evidence="9">
    <location>
        <position position="132"/>
    </location>
</feature>
<dbReference type="InterPro" id="IPR020568">
    <property type="entry name" value="Ribosomal_Su5_D2-typ_SF"/>
</dbReference>
<dbReference type="PIRSF" id="PIRSF010376">
    <property type="entry name" value="IspE"/>
    <property type="match status" value="1"/>
</dbReference>
<evidence type="ECO:0000256" key="9">
    <source>
        <dbReference type="HAMAP-Rule" id="MF_00061"/>
    </source>
</evidence>
<evidence type="ECO:0000256" key="6">
    <source>
        <dbReference type="ARBA" id="ARBA00022777"/>
    </source>
</evidence>
<gene>
    <name evidence="9 12" type="primary">ispE</name>
    <name evidence="12" type="ORF">QQ020_08795</name>
</gene>
<evidence type="ECO:0000256" key="8">
    <source>
        <dbReference type="ARBA" id="ARBA00032554"/>
    </source>
</evidence>
<evidence type="ECO:0000256" key="4">
    <source>
        <dbReference type="ARBA" id="ARBA00022679"/>
    </source>
</evidence>
<dbReference type="Pfam" id="PF08544">
    <property type="entry name" value="GHMP_kinases_C"/>
    <property type="match status" value="1"/>
</dbReference>
<evidence type="ECO:0000259" key="10">
    <source>
        <dbReference type="Pfam" id="PF00288"/>
    </source>
</evidence>
<evidence type="ECO:0000313" key="12">
    <source>
        <dbReference type="EMBL" id="MDN5212147.1"/>
    </source>
</evidence>
<reference evidence="12" key="1">
    <citation type="submission" date="2023-06" db="EMBL/GenBank/DDBJ databases">
        <title>Genomic of Agaribacillus aureum.</title>
        <authorList>
            <person name="Wang G."/>
        </authorList>
    </citation>
    <scope>NUCLEOTIDE SEQUENCE</scope>
    <source>
        <strain evidence="12">BMA12</strain>
    </source>
</reference>
<dbReference type="EC" id="2.7.1.148" evidence="2 9"/>
<evidence type="ECO:0000313" key="13">
    <source>
        <dbReference type="Proteomes" id="UP001172083"/>
    </source>
</evidence>
<evidence type="ECO:0000256" key="7">
    <source>
        <dbReference type="ARBA" id="ARBA00022840"/>
    </source>
</evidence>
<dbReference type="PANTHER" id="PTHR43527">
    <property type="entry name" value="4-DIPHOSPHOCYTIDYL-2-C-METHYL-D-ERYTHRITOL KINASE, CHLOROPLASTIC"/>
    <property type="match status" value="1"/>
</dbReference>
<dbReference type="Pfam" id="PF00288">
    <property type="entry name" value="GHMP_kinases_N"/>
    <property type="match status" value="1"/>
</dbReference>
<comment type="similarity">
    <text evidence="1 9">Belongs to the GHMP kinase family. IspE subfamily.</text>
</comment>
<dbReference type="NCBIfam" id="TIGR00154">
    <property type="entry name" value="ispE"/>
    <property type="match status" value="1"/>
</dbReference>
<dbReference type="Proteomes" id="UP001172083">
    <property type="component" value="Unassembled WGS sequence"/>
</dbReference>
<dbReference type="InterPro" id="IPR006204">
    <property type="entry name" value="GHMP_kinase_N_dom"/>
</dbReference>
<feature type="binding site" evidence="9">
    <location>
        <begin position="90"/>
        <end position="100"/>
    </location>
    <ligand>
        <name>ATP</name>
        <dbReference type="ChEBI" id="CHEBI:30616"/>
    </ligand>
</feature>
<dbReference type="InterPro" id="IPR004424">
    <property type="entry name" value="IspE"/>
</dbReference>